<dbReference type="EMBL" id="CP029354">
    <property type="protein sequence ID" value="AWK88193.1"/>
    <property type="molecule type" value="Genomic_DNA"/>
</dbReference>
<sequence>MRHTLPLLATLLCGVPAMADEASILQATILDELTAAHRQAGGDRSPPTADQAAGPVAQTGRGPVASQIQAGRNRAVSIQVGTANTAAVSQSGESNLAGTAQFGTGNIASASQQGAYNLTLVEQTGGQAIWIYQRGAFNRLTPDRLPDSPAIVLQRGLDAEPRVFPLKGR</sequence>
<dbReference type="GO" id="GO:0009289">
    <property type="term" value="C:pilus"/>
    <property type="evidence" value="ECO:0007669"/>
    <property type="project" value="InterPro"/>
</dbReference>
<protein>
    <submittedName>
        <fullName evidence="5">Uncharacterized protein</fullName>
    </submittedName>
</protein>
<evidence type="ECO:0000256" key="2">
    <source>
        <dbReference type="ARBA" id="ARBA00022729"/>
    </source>
</evidence>
<proteinExistence type="inferred from homology"/>
<dbReference type="AlphaFoldDB" id="A0A2S2CUJ8"/>
<dbReference type="GO" id="GO:0007155">
    <property type="term" value="P:cell adhesion"/>
    <property type="evidence" value="ECO:0007669"/>
    <property type="project" value="InterPro"/>
</dbReference>
<accession>A0A2S2CUJ8</accession>
<dbReference type="RefSeq" id="WP_109330215.1">
    <property type="nucleotide sequence ID" value="NZ_CP029354.1"/>
</dbReference>
<feature type="chain" id="PRO_5015552689" evidence="4">
    <location>
        <begin position="20"/>
        <end position="169"/>
    </location>
</feature>
<feature type="signal peptide" evidence="4">
    <location>
        <begin position="1"/>
        <end position="19"/>
    </location>
</feature>
<reference evidence="6" key="1">
    <citation type="submission" date="2018-05" db="EMBL/GenBank/DDBJ databases">
        <title>Azospirillum thermophila sp. nov., a novel isolated from hot spring.</title>
        <authorList>
            <person name="Zhao Z."/>
        </authorList>
    </citation>
    <scope>NUCLEOTIDE SEQUENCE [LARGE SCALE GENOMIC DNA]</scope>
    <source>
        <strain evidence="6">CFH 70021</strain>
    </source>
</reference>
<organism evidence="5 6">
    <name type="scientific">Azospirillum thermophilum</name>
    <dbReference type="NCBI Taxonomy" id="2202148"/>
    <lineage>
        <taxon>Bacteria</taxon>
        <taxon>Pseudomonadati</taxon>
        <taxon>Pseudomonadota</taxon>
        <taxon>Alphaproteobacteria</taxon>
        <taxon>Rhodospirillales</taxon>
        <taxon>Azospirillaceae</taxon>
        <taxon>Azospirillum</taxon>
    </lineage>
</organism>
<dbReference type="Proteomes" id="UP000245629">
    <property type="component" value="Chromosome 3"/>
</dbReference>
<evidence type="ECO:0000256" key="4">
    <source>
        <dbReference type="SAM" id="SignalP"/>
    </source>
</evidence>
<dbReference type="KEGG" id="azz:DEW08_18945"/>
<evidence type="ECO:0000313" key="5">
    <source>
        <dbReference type="EMBL" id="AWK88193.1"/>
    </source>
</evidence>
<name>A0A2S2CUJ8_9PROT</name>
<comment type="similarity">
    <text evidence="1">Belongs to the CsgA/CsgB family.</text>
</comment>
<evidence type="ECO:0000256" key="1">
    <source>
        <dbReference type="ARBA" id="ARBA00009766"/>
    </source>
</evidence>
<dbReference type="OrthoDB" id="7594709at2"/>
<feature type="region of interest" description="Disordered" evidence="3">
    <location>
        <begin position="37"/>
        <end position="61"/>
    </location>
</feature>
<evidence type="ECO:0000256" key="3">
    <source>
        <dbReference type="SAM" id="MobiDB-lite"/>
    </source>
</evidence>
<dbReference type="Pfam" id="PF07012">
    <property type="entry name" value="Curlin_rpt"/>
    <property type="match status" value="1"/>
</dbReference>
<dbReference type="InterPro" id="IPR009742">
    <property type="entry name" value="Curlin_rpt"/>
</dbReference>
<gene>
    <name evidence="5" type="ORF">DEW08_18945</name>
</gene>
<keyword evidence="2 4" id="KW-0732">Signal</keyword>
<keyword evidence="6" id="KW-1185">Reference proteome</keyword>
<evidence type="ECO:0000313" key="6">
    <source>
        <dbReference type="Proteomes" id="UP000245629"/>
    </source>
</evidence>